<evidence type="ECO:0008006" key="6">
    <source>
        <dbReference type="Google" id="ProtNLM"/>
    </source>
</evidence>
<feature type="domain" description="DUF1553" evidence="2">
    <location>
        <begin position="686"/>
        <end position="944"/>
    </location>
</feature>
<dbReference type="OrthoDB" id="174388at2"/>
<dbReference type="Pfam" id="PF07635">
    <property type="entry name" value="PSCyt1"/>
    <property type="match status" value="1"/>
</dbReference>
<dbReference type="GO" id="GO:0009055">
    <property type="term" value="F:electron transfer activity"/>
    <property type="evidence" value="ECO:0007669"/>
    <property type="project" value="InterPro"/>
</dbReference>
<organism evidence="4 5">
    <name type="scientific">Coraliomargarita akajimensis (strain DSM 45221 / IAM 15411 / JCM 23193 / KCTC 12865 / 04OKA010-24)</name>
    <dbReference type="NCBI Taxonomy" id="583355"/>
    <lineage>
        <taxon>Bacteria</taxon>
        <taxon>Pseudomonadati</taxon>
        <taxon>Verrucomicrobiota</taxon>
        <taxon>Opitutia</taxon>
        <taxon>Puniceicoccales</taxon>
        <taxon>Coraliomargaritaceae</taxon>
        <taxon>Coraliomargarita</taxon>
    </lineage>
</organism>
<evidence type="ECO:0000313" key="4">
    <source>
        <dbReference type="EMBL" id="ADE53640.1"/>
    </source>
</evidence>
<dbReference type="Proteomes" id="UP000000925">
    <property type="component" value="Chromosome"/>
</dbReference>
<dbReference type="eggNOG" id="COG2010">
    <property type="taxonomic scope" value="Bacteria"/>
</dbReference>
<proteinExistence type="predicted"/>
<evidence type="ECO:0000259" key="2">
    <source>
        <dbReference type="Pfam" id="PF07587"/>
    </source>
</evidence>
<feature type="domain" description="Cytochrome C Planctomycete-type" evidence="3">
    <location>
        <begin position="50"/>
        <end position="106"/>
    </location>
</feature>
<gene>
    <name evidence="4" type="ordered locus">Caka_0615</name>
</gene>
<accession>D5ENY1</accession>
<dbReference type="SUPFAM" id="SSF46626">
    <property type="entry name" value="Cytochrome c"/>
    <property type="match status" value="1"/>
</dbReference>
<keyword evidence="5" id="KW-1185">Reference proteome</keyword>
<dbReference type="Pfam" id="PF07587">
    <property type="entry name" value="PSD1"/>
    <property type="match status" value="1"/>
</dbReference>
<dbReference type="InterPro" id="IPR011429">
    <property type="entry name" value="Cyt_c_Planctomycete-type"/>
</dbReference>
<dbReference type="AlphaFoldDB" id="D5ENY1"/>
<dbReference type="PANTHER" id="PTHR35889:SF3">
    <property type="entry name" value="F-BOX DOMAIN-CONTAINING PROTEIN"/>
    <property type="match status" value="1"/>
</dbReference>
<dbReference type="KEGG" id="caa:Caka_0615"/>
<dbReference type="HOGENOM" id="CLU_005632_1_0_0"/>
<evidence type="ECO:0000259" key="1">
    <source>
        <dbReference type="Pfam" id="PF07583"/>
    </source>
</evidence>
<dbReference type="STRING" id="583355.Caka_0615"/>
<reference evidence="4 5" key="1">
    <citation type="journal article" date="2010" name="Stand. Genomic Sci.">
        <title>Complete genome sequence of Coraliomargarita akajimensis type strain (04OKA010-24).</title>
        <authorList>
            <person name="Mavromatis K."/>
            <person name="Abt B."/>
            <person name="Brambilla E."/>
            <person name="Lapidus A."/>
            <person name="Copeland A."/>
            <person name="Deshpande S."/>
            <person name="Nolan M."/>
            <person name="Lucas S."/>
            <person name="Tice H."/>
            <person name="Cheng J.F."/>
            <person name="Han C."/>
            <person name="Detter J.C."/>
            <person name="Woyke T."/>
            <person name="Goodwin L."/>
            <person name="Pitluck S."/>
            <person name="Held B."/>
            <person name="Brettin T."/>
            <person name="Tapia R."/>
            <person name="Ivanova N."/>
            <person name="Mikhailova N."/>
            <person name="Pati A."/>
            <person name="Liolios K."/>
            <person name="Chen A."/>
            <person name="Palaniappan K."/>
            <person name="Land M."/>
            <person name="Hauser L."/>
            <person name="Chang Y.J."/>
            <person name="Jeffries C.D."/>
            <person name="Rohde M."/>
            <person name="Goker M."/>
            <person name="Bristow J."/>
            <person name="Eisen J.A."/>
            <person name="Markowitz V."/>
            <person name="Hugenholtz P."/>
            <person name="Klenk H.P."/>
            <person name="Kyrpides N.C."/>
        </authorList>
    </citation>
    <scope>NUCLEOTIDE SEQUENCE [LARGE SCALE GENOMIC DNA]</scope>
    <source>
        <strain evidence="5">DSM 45221 / IAM 15411 / JCM 23193 / KCTC 12865</strain>
    </source>
</reference>
<feature type="domain" description="DUF1549" evidence="1">
    <location>
        <begin position="146"/>
        <end position="350"/>
    </location>
</feature>
<protein>
    <recommendedName>
        <fullName evidence="6">Cytochrome c domain-containing protein</fullName>
    </recommendedName>
</protein>
<dbReference type="EMBL" id="CP001998">
    <property type="protein sequence ID" value="ADE53640.1"/>
    <property type="molecule type" value="Genomic_DNA"/>
</dbReference>
<name>D5ENY1_CORAD</name>
<evidence type="ECO:0000313" key="5">
    <source>
        <dbReference type="Proteomes" id="UP000000925"/>
    </source>
</evidence>
<dbReference type="Pfam" id="PF07583">
    <property type="entry name" value="PSCyt2"/>
    <property type="match status" value="1"/>
</dbReference>
<dbReference type="RefSeq" id="WP_013042364.1">
    <property type="nucleotide sequence ID" value="NC_014008.1"/>
</dbReference>
<dbReference type="InterPro" id="IPR022655">
    <property type="entry name" value="DUF1553"/>
</dbReference>
<evidence type="ECO:0000259" key="3">
    <source>
        <dbReference type="Pfam" id="PF07635"/>
    </source>
</evidence>
<dbReference type="PANTHER" id="PTHR35889">
    <property type="entry name" value="CYCLOINULO-OLIGOSACCHARIDE FRUCTANOTRANSFERASE-RELATED"/>
    <property type="match status" value="1"/>
</dbReference>
<dbReference type="InterPro" id="IPR011444">
    <property type="entry name" value="DUF1549"/>
</dbReference>
<dbReference type="GO" id="GO:0020037">
    <property type="term" value="F:heme binding"/>
    <property type="evidence" value="ECO:0007669"/>
    <property type="project" value="InterPro"/>
</dbReference>
<dbReference type="InterPro" id="IPR036909">
    <property type="entry name" value="Cyt_c-like_dom_sf"/>
</dbReference>
<sequence length="998" mass="112750">MYPSRPVSAWKLPYLSLAWITALNSVLLLSSARAEIDFNRDVRPILSDKCYFCHGPDVENNKADLRLDLREAAVEMGAIVPGKPAESALIQRIASTDPDDVMPPPETHKTVSAEERAILEQWITDGAQYDTHWSYKPVSKPAADSIDAIVRAGLQQKGLSLSPPATSETLVRRVYLDTIGLPPSREQAKRYLRASSTNAYEALVDELLASPHFGENMATDWLDAVRYADSVGYHGDQYRDASPYRDYVIHAFNSNMSYQQFVTEQLAGDLLPDATLQQRVAASFNRLNQISKEGGIQNKEYLKKYQAERVRTTATALLGSTLACAECHDHKFDPFTAEDFYAFGAFFADILEKGSWAGNGKNYQEADISDYLKTHAAFEKDGFGPTISVPNRTFLGDVDAYEIERERRLDRMLVGTDKALEEYTHWLKAKRDIDSKGIPEHYPLAIQDNDRLNLAVPEDLDMAYAEYFTFSVFGKQQLPNDKRGFGLLVIFDDKEYLFYTNTLLAEGEQPKRQKRWIGSLSVFEEWKDYSIPAHYLGKHRSVRPKAIQVLATPLDDGSPSVEFRDVRLVTTRHKTPVDMLGAESKVLLDKYLRDEITPAEAQTLKNNFFSDHAASEDQVRLQLSYRAMDDYLNGMRDTPATISATPREIKILPRGNWMDESGQVVLPATPSFLEHVIASTPDQRLTRLDLAEWVVHRDNPLTARTYVNRVWAMFFGTPLSSAPEDLGLQGELPVYPELLDYLAYEFMDSGWDVKHLVKTILLSETYQQHSEASAELLELDPYNRLLARQNPRRLKAESVRDNALSVSGLLVPRVGGGSIKPYQPEGYYQHLNFPTRTYTSSKDENQYRRGVYMHWQRTFLHPMLIAFDAPSRDECAVARPVSSTPLQALNQLNDPTFVEAAIALAQSIVTDHPGDDQSRIQYAYQTVLTREPTQQESAALLAFLEREQVRYAESPKDAEAILQTGLLIPDATLNVVELAAWTSLSRALLNLHETITRY</sequence>